<reference evidence="1 2" key="1">
    <citation type="submission" date="2024-04" db="EMBL/GenBank/DDBJ databases">
        <authorList>
            <person name="Rising A."/>
            <person name="Reimegard J."/>
            <person name="Sonavane S."/>
            <person name="Akerstrom W."/>
            <person name="Nylinder S."/>
            <person name="Hedman E."/>
            <person name="Kallberg Y."/>
        </authorList>
    </citation>
    <scope>NUCLEOTIDE SEQUENCE [LARGE SCALE GENOMIC DNA]</scope>
</reference>
<evidence type="ECO:0000313" key="2">
    <source>
        <dbReference type="Proteomes" id="UP001497382"/>
    </source>
</evidence>
<keyword evidence="2" id="KW-1185">Reference proteome</keyword>
<proteinExistence type="predicted"/>
<dbReference type="Proteomes" id="UP001497382">
    <property type="component" value="Unassembled WGS sequence"/>
</dbReference>
<name>A0AAV2B7U0_9ARAC</name>
<accession>A0AAV2B7U0</accession>
<gene>
    <name evidence="1" type="ORF">LARSCL_LOCUS17586</name>
</gene>
<dbReference type="EMBL" id="CAXIEN010000303">
    <property type="protein sequence ID" value="CAL1292315.1"/>
    <property type="molecule type" value="Genomic_DNA"/>
</dbReference>
<organism evidence="1 2">
    <name type="scientific">Larinioides sclopetarius</name>
    <dbReference type="NCBI Taxonomy" id="280406"/>
    <lineage>
        <taxon>Eukaryota</taxon>
        <taxon>Metazoa</taxon>
        <taxon>Ecdysozoa</taxon>
        <taxon>Arthropoda</taxon>
        <taxon>Chelicerata</taxon>
        <taxon>Arachnida</taxon>
        <taxon>Araneae</taxon>
        <taxon>Araneomorphae</taxon>
        <taxon>Entelegynae</taxon>
        <taxon>Araneoidea</taxon>
        <taxon>Araneidae</taxon>
        <taxon>Larinioides</taxon>
    </lineage>
</organism>
<dbReference type="AlphaFoldDB" id="A0AAV2B7U0"/>
<sequence length="185" mass="21869">MLLIQKIILRITSSYRIASQFIMKLERITLFVLMAFLATSLSQDSWETYEDSEEYYEYEEPIDMEIAKEYFCSELKEKFKSCCFVLYGNRFDAFESCFEKIGLNSKNFYDAVDEACLPETPADVGQKFQDCKNEIQEEMKARNELPERNVIDLTNDTLLYNEFVKNCLPVHQTLMDEGWLQYFMA</sequence>
<comment type="caution">
    <text evidence="1">The sequence shown here is derived from an EMBL/GenBank/DDBJ whole genome shotgun (WGS) entry which is preliminary data.</text>
</comment>
<protein>
    <submittedName>
        <fullName evidence="1">Uncharacterized protein</fullName>
    </submittedName>
</protein>
<evidence type="ECO:0000313" key="1">
    <source>
        <dbReference type="EMBL" id="CAL1292315.1"/>
    </source>
</evidence>